<dbReference type="InterPro" id="IPR020449">
    <property type="entry name" value="Tscrpt_reg_AraC-type_HTH"/>
</dbReference>
<keyword evidence="6" id="KW-1185">Reference proteome</keyword>
<dbReference type="PANTHER" id="PTHR43280:SF2">
    <property type="entry name" value="HTH-TYPE TRANSCRIPTIONAL REGULATOR EXSA"/>
    <property type="match status" value="1"/>
</dbReference>
<reference evidence="5 6" key="1">
    <citation type="submission" date="2007-01" db="EMBL/GenBank/DDBJ databases">
        <authorList>
            <person name="Haygood M."/>
            <person name="Podell S."/>
            <person name="Anderson C."/>
            <person name="Hopkinson B."/>
            <person name="Roe K."/>
            <person name="Barbeau K."/>
            <person name="Gaasterland T."/>
            <person name="Ferriera S."/>
            <person name="Johnson J."/>
            <person name="Kravitz S."/>
            <person name="Beeson K."/>
            <person name="Sutton G."/>
            <person name="Rogers Y.-H."/>
            <person name="Friedman R."/>
            <person name="Frazier M."/>
            <person name="Venter J.C."/>
        </authorList>
    </citation>
    <scope>NUCLEOTIDE SEQUENCE [LARGE SCALE GENOMIC DNA]</scope>
    <source>
        <strain evidence="5 6">ATCC 23134</strain>
    </source>
</reference>
<accession>A1ZYI4</accession>
<dbReference type="SUPFAM" id="SSF46689">
    <property type="entry name" value="Homeodomain-like"/>
    <property type="match status" value="2"/>
</dbReference>
<dbReference type="Pfam" id="PF06719">
    <property type="entry name" value="AraC_N"/>
    <property type="match status" value="1"/>
</dbReference>
<dbReference type="EMBL" id="AAWS01000066">
    <property type="protein sequence ID" value="EAY24568.1"/>
    <property type="molecule type" value="Genomic_DNA"/>
</dbReference>
<dbReference type="Pfam" id="PF12833">
    <property type="entry name" value="HTH_18"/>
    <property type="match status" value="1"/>
</dbReference>
<keyword evidence="1" id="KW-0805">Transcription regulation</keyword>
<comment type="caution">
    <text evidence="5">The sequence shown here is derived from an EMBL/GenBank/DDBJ whole genome shotgun (WGS) entry which is preliminary data.</text>
</comment>
<protein>
    <submittedName>
        <fullName evidence="5">Putative transcriptional regulator</fullName>
    </submittedName>
</protein>
<sequence length="303" mass="35789">MRIPQKFYENRTLETLVENQTSYTLNNAEMHVFETHQQAEKVALQFKQPILASMLTGKKIMYFEHTKSFDFLPGESLILPGNETMCIDFPEASLQKPTRCLAMAINEDKIKKIAALLNENMPKIDGNEWRFIDFNFHFTNDVAIHGIIQRLLFLFTENHPSKDIFADFMLKELIIRILQKENREHFSSVQSQPDDHRLTYVIKYIKENLDQPLSIQHLSDQVHMSESNFYRVFKNELGVSPTDFINDERIKLATRLLHDPHKKIKEVYLECGFNSMSYFTRLFKRKKKASPSEFQRKLTQKKY</sequence>
<feature type="domain" description="HTH araC/xylS-type" evidence="4">
    <location>
        <begin position="199"/>
        <end position="297"/>
    </location>
</feature>
<keyword evidence="2" id="KW-0238">DNA-binding</keyword>
<dbReference type="InterPro" id="IPR009594">
    <property type="entry name" value="Tscrpt_reg_HTH_AraC_N"/>
</dbReference>
<dbReference type="Proteomes" id="UP000004095">
    <property type="component" value="Unassembled WGS sequence"/>
</dbReference>
<evidence type="ECO:0000313" key="5">
    <source>
        <dbReference type="EMBL" id="EAY24568.1"/>
    </source>
</evidence>
<evidence type="ECO:0000313" key="6">
    <source>
        <dbReference type="Proteomes" id="UP000004095"/>
    </source>
</evidence>
<dbReference type="SMART" id="SM00342">
    <property type="entry name" value="HTH_ARAC"/>
    <property type="match status" value="1"/>
</dbReference>
<dbReference type="PANTHER" id="PTHR43280">
    <property type="entry name" value="ARAC-FAMILY TRANSCRIPTIONAL REGULATOR"/>
    <property type="match status" value="1"/>
</dbReference>
<organism evidence="5 6">
    <name type="scientific">Microscilla marina ATCC 23134</name>
    <dbReference type="NCBI Taxonomy" id="313606"/>
    <lineage>
        <taxon>Bacteria</taxon>
        <taxon>Pseudomonadati</taxon>
        <taxon>Bacteroidota</taxon>
        <taxon>Cytophagia</taxon>
        <taxon>Cytophagales</taxon>
        <taxon>Microscillaceae</taxon>
        <taxon>Microscilla</taxon>
    </lineage>
</organism>
<dbReference type="RefSeq" id="WP_002704591.1">
    <property type="nucleotide sequence ID" value="NZ_AAWS01000066.1"/>
</dbReference>
<dbReference type="InterPro" id="IPR018060">
    <property type="entry name" value="HTH_AraC"/>
</dbReference>
<name>A1ZYI4_MICM2</name>
<dbReference type="InterPro" id="IPR009057">
    <property type="entry name" value="Homeodomain-like_sf"/>
</dbReference>
<dbReference type="eggNOG" id="COG4977">
    <property type="taxonomic scope" value="Bacteria"/>
</dbReference>
<dbReference type="Gene3D" id="1.10.10.60">
    <property type="entry name" value="Homeodomain-like"/>
    <property type="match status" value="2"/>
</dbReference>
<keyword evidence="3" id="KW-0804">Transcription</keyword>
<dbReference type="AlphaFoldDB" id="A1ZYI4"/>
<evidence type="ECO:0000256" key="3">
    <source>
        <dbReference type="ARBA" id="ARBA00023163"/>
    </source>
</evidence>
<dbReference type="OrthoDB" id="9779074at2"/>
<dbReference type="PRINTS" id="PR00032">
    <property type="entry name" value="HTHARAC"/>
</dbReference>
<evidence type="ECO:0000259" key="4">
    <source>
        <dbReference type="PROSITE" id="PS01124"/>
    </source>
</evidence>
<dbReference type="PROSITE" id="PS01124">
    <property type="entry name" value="HTH_ARAC_FAMILY_2"/>
    <property type="match status" value="1"/>
</dbReference>
<evidence type="ECO:0000256" key="2">
    <source>
        <dbReference type="ARBA" id="ARBA00023125"/>
    </source>
</evidence>
<dbReference type="GO" id="GO:0003700">
    <property type="term" value="F:DNA-binding transcription factor activity"/>
    <property type="evidence" value="ECO:0007669"/>
    <property type="project" value="InterPro"/>
</dbReference>
<gene>
    <name evidence="5" type="ORF">M23134_06971</name>
</gene>
<evidence type="ECO:0000256" key="1">
    <source>
        <dbReference type="ARBA" id="ARBA00023015"/>
    </source>
</evidence>
<proteinExistence type="predicted"/>
<dbReference type="GO" id="GO:0043565">
    <property type="term" value="F:sequence-specific DNA binding"/>
    <property type="evidence" value="ECO:0007669"/>
    <property type="project" value="InterPro"/>
</dbReference>